<evidence type="ECO:0000256" key="6">
    <source>
        <dbReference type="HAMAP-Rule" id="MF_01186"/>
    </source>
</evidence>
<dbReference type="GO" id="GO:0009279">
    <property type="term" value="C:cell outer membrane"/>
    <property type="evidence" value="ECO:0007669"/>
    <property type="project" value="UniProtKB-SubCell"/>
</dbReference>
<keyword evidence="1 6" id="KW-0732">Signal</keyword>
<dbReference type="PROSITE" id="PS51257">
    <property type="entry name" value="PROKAR_LIPOPROTEIN"/>
    <property type="match status" value="1"/>
</dbReference>
<evidence type="ECO:0000256" key="5">
    <source>
        <dbReference type="ARBA" id="ARBA00023288"/>
    </source>
</evidence>
<comment type="similarity">
    <text evidence="6">Belongs to the LptE lipoprotein family.</text>
</comment>
<dbReference type="OrthoDB" id="5801564at2"/>
<dbReference type="Pfam" id="PF04390">
    <property type="entry name" value="LptE"/>
    <property type="match status" value="1"/>
</dbReference>
<dbReference type="PANTHER" id="PTHR38098">
    <property type="entry name" value="LPS-ASSEMBLY LIPOPROTEIN LPTE"/>
    <property type="match status" value="1"/>
</dbReference>
<protein>
    <recommendedName>
        <fullName evidence="6">LPS-assembly lipoprotein LptE</fullName>
    </recommendedName>
</protein>
<dbReference type="PANTHER" id="PTHR38098:SF1">
    <property type="entry name" value="LPS-ASSEMBLY LIPOPROTEIN LPTE"/>
    <property type="match status" value="1"/>
</dbReference>
<dbReference type="HAMAP" id="MF_01186">
    <property type="entry name" value="LPS_assembly_LptE"/>
    <property type="match status" value="1"/>
</dbReference>
<evidence type="ECO:0000256" key="3">
    <source>
        <dbReference type="ARBA" id="ARBA00023139"/>
    </source>
</evidence>
<dbReference type="InterPro" id="IPR007485">
    <property type="entry name" value="LPS_assembly_LptE"/>
</dbReference>
<keyword evidence="8" id="KW-1185">Reference proteome</keyword>
<dbReference type="Gene3D" id="3.30.160.150">
    <property type="entry name" value="Lipoprotein like domain"/>
    <property type="match status" value="1"/>
</dbReference>
<dbReference type="AlphaFoldDB" id="A0A0N1KI65"/>
<comment type="function">
    <text evidence="6">Together with LptD, is involved in the assembly of lipopolysaccharide (LPS) at the surface of the outer membrane. Required for the proper assembly of LptD. Binds LPS and may serve as the LPS recognition site at the outer membrane.</text>
</comment>
<organism evidence="7 8">
    <name type="scientific">Moellerella wisconsensis ATCC 35017</name>
    <dbReference type="NCBI Taxonomy" id="1354267"/>
    <lineage>
        <taxon>Bacteria</taxon>
        <taxon>Pseudomonadati</taxon>
        <taxon>Pseudomonadota</taxon>
        <taxon>Gammaproteobacteria</taxon>
        <taxon>Enterobacterales</taxon>
        <taxon>Morganellaceae</taxon>
        <taxon>Moellerella</taxon>
    </lineage>
</organism>
<dbReference type="GO" id="GO:1990351">
    <property type="term" value="C:transporter complex"/>
    <property type="evidence" value="ECO:0007669"/>
    <property type="project" value="TreeGrafter"/>
</dbReference>
<sequence length="183" mass="20419">MRYLITLLLSMAVLVTAGCGFRLQGTTQVPEELRTLQLSTSDPYGPLARAVREQLRLSNVKIVEHGRADIPVLKITGSSENTETVSIYQDGKAAEKQLNFYLNAQVIMPDGAVYPLQSRVERAFFDNPLEALAKDAENDLVKQEMREQAARILVRKLLIIHSAEQQKAEARNAIQPTDTVTQQ</sequence>
<accession>A0A0N1KI65</accession>
<evidence type="ECO:0000256" key="2">
    <source>
        <dbReference type="ARBA" id="ARBA00023136"/>
    </source>
</evidence>
<dbReference type="EMBL" id="LGAA01000026">
    <property type="protein sequence ID" value="KPD02166.1"/>
    <property type="molecule type" value="Genomic_DNA"/>
</dbReference>
<evidence type="ECO:0000256" key="1">
    <source>
        <dbReference type="ARBA" id="ARBA00022729"/>
    </source>
</evidence>
<dbReference type="RefSeq" id="WP_053909059.1">
    <property type="nucleotide sequence ID" value="NZ_CAWMUS010000026.1"/>
</dbReference>
<keyword evidence="4 6" id="KW-0998">Cell outer membrane</keyword>
<comment type="subcellular location">
    <subcellularLocation>
        <location evidence="6">Cell outer membrane</location>
        <topology evidence="6">Lipid-anchor</topology>
    </subcellularLocation>
</comment>
<keyword evidence="2 6" id="KW-0472">Membrane</keyword>
<comment type="caution">
    <text evidence="7">The sequence shown here is derived from an EMBL/GenBank/DDBJ whole genome shotgun (WGS) entry which is preliminary data.</text>
</comment>
<evidence type="ECO:0000256" key="4">
    <source>
        <dbReference type="ARBA" id="ARBA00023237"/>
    </source>
</evidence>
<dbReference type="GO" id="GO:0043165">
    <property type="term" value="P:Gram-negative-bacterium-type cell outer membrane assembly"/>
    <property type="evidence" value="ECO:0007669"/>
    <property type="project" value="UniProtKB-UniRule"/>
</dbReference>
<evidence type="ECO:0000313" key="7">
    <source>
        <dbReference type="EMBL" id="KPD02166.1"/>
    </source>
</evidence>
<name>A0A0N1KI65_9GAMM</name>
<comment type="subunit">
    <text evidence="6">Component of the lipopolysaccharide transport and assembly complex. Interacts with LptD.</text>
</comment>
<keyword evidence="5 6" id="KW-0449">Lipoprotein</keyword>
<gene>
    <name evidence="6" type="primary">lptE</name>
    <name evidence="7" type="ORF">M992_2718</name>
</gene>
<dbReference type="GO" id="GO:0001530">
    <property type="term" value="F:lipopolysaccharide binding"/>
    <property type="evidence" value="ECO:0007669"/>
    <property type="project" value="TreeGrafter"/>
</dbReference>
<keyword evidence="3 6" id="KW-0564">Palmitate</keyword>
<dbReference type="Proteomes" id="UP000053226">
    <property type="component" value="Unassembled WGS sequence"/>
</dbReference>
<reference evidence="7 8" key="1">
    <citation type="submission" date="2015-07" db="EMBL/GenBank/DDBJ databases">
        <title>ATOL: Assembling a taxonomically balanced genome-scale reconstruction of the evolutionary history of the Enterobacteriaceae.</title>
        <authorList>
            <person name="Plunkett G.III."/>
            <person name="Neeno-Eckwall E.C."/>
            <person name="Glasner J.D."/>
            <person name="Perna N.T."/>
        </authorList>
    </citation>
    <scope>NUCLEOTIDE SEQUENCE [LARGE SCALE GENOMIC DNA]</scope>
    <source>
        <strain evidence="7 8">ATCC 35017</strain>
    </source>
</reference>
<proteinExistence type="inferred from homology"/>
<dbReference type="NCBIfam" id="NF008062">
    <property type="entry name" value="PRK10796.1"/>
    <property type="match status" value="1"/>
</dbReference>
<evidence type="ECO:0000313" key="8">
    <source>
        <dbReference type="Proteomes" id="UP000053226"/>
    </source>
</evidence>
<dbReference type="GO" id="GO:0015920">
    <property type="term" value="P:lipopolysaccharide transport"/>
    <property type="evidence" value="ECO:0007669"/>
    <property type="project" value="TreeGrafter"/>
</dbReference>